<protein>
    <submittedName>
        <fullName evidence="3">Small subunit superfamily</fullName>
    </submittedName>
</protein>
<comment type="caution">
    <text evidence="3">The sequence shown here is derived from an EMBL/GenBank/DDBJ whole genome shotgun (WGS) entry which is preliminary data.</text>
</comment>
<dbReference type="EMBL" id="CAXDID020000101">
    <property type="protein sequence ID" value="CAL6026281.1"/>
    <property type="molecule type" value="Genomic_DNA"/>
</dbReference>
<dbReference type="Gene3D" id="1.10.287.1040">
    <property type="entry name" value="Exonuclease VII, small subunit"/>
    <property type="match status" value="1"/>
</dbReference>
<evidence type="ECO:0000256" key="1">
    <source>
        <dbReference type="SAM" id="Coils"/>
    </source>
</evidence>
<dbReference type="EMBL" id="CAXDID020000449">
    <property type="protein sequence ID" value="CAL6092882.1"/>
    <property type="molecule type" value="Genomic_DNA"/>
</dbReference>
<evidence type="ECO:0000313" key="5">
    <source>
        <dbReference type="EMBL" id="CAL5980483.1"/>
    </source>
</evidence>
<evidence type="ECO:0000313" key="7">
    <source>
        <dbReference type="EMBL" id="CAL6092882.1"/>
    </source>
</evidence>
<dbReference type="Proteomes" id="UP001642409">
    <property type="component" value="Unassembled WGS sequence"/>
</dbReference>
<dbReference type="EMBL" id="CAXDID020000012">
    <property type="protein sequence ID" value="CAL5980483.1"/>
    <property type="molecule type" value="Genomic_DNA"/>
</dbReference>
<accession>A0AA86QF52</accession>
<keyword evidence="8" id="KW-1185">Reference proteome</keyword>
<sequence length="69" mass="7902">MSSFDQNVEELQKILDILETQELTDEQAQKYIQKAENLKQKCALLLADEKNEIVKIARANDINPDELGL</sequence>
<evidence type="ECO:0000313" key="6">
    <source>
        <dbReference type="EMBL" id="CAL6026281.1"/>
    </source>
</evidence>
<organism evidence="3">
    <name type="scientific">Hexamita inflata</name>
    <dbReference type="NCBI Taxonomy" id="28002"/>
    <lineage>
        <taxon>Eukaryota</taxon>
        <taxon>Metamonada</taxon>
        <taxon>Diplomonadida</taxon>
        <taxon>Hexamitidae</taxon>
        <taxon>Hexamitinae</taxon>
        <taxon>Hexamita</taxon>
    </lineage>
</organism>
<dbReference type="EMBL" id="CATOUU010000279">
    <property type="protein sequence ID" value="CAI9923283.1"/>
    <property type="molecule type" value="Genomic_DNA"/>
</dbReference>
<dbReference type="GO" id="GO:0008855">
    <property type="term" value="F:exodeoxyribonuclease VII activity"/>
    <property type="evidence" value="ECO:0007669"/>
    <property type="project" value="InterPro"/>
</dbReference>
<dbReference type="InterPro" id="IPR037004">
    <property type="entry name" value="Exonuc_VII_ssu_sf"/>
</dbReference>
<evidence type="ECO:0000313" key="4">
    <source>
        <dbReference type="EMBL" id="CAI9956957.1"/>
    </source>
</evidence>
<dbReference type="EMBL" id="CATOUU010000880">
    <property type="protein sequence ID" value="CAI9956957.1"/>
    <property type="molecule type" value="Genomic_DNA"/>
</dbReference>
<dbReference type="SUPFAM" id="SSF116842">
    <property type="entry name" value="XseB-like"/>
    <property type="match status" value="1"/>
</dbReference>
<reference evidence="3" key="1">
    <citation type="submission" date="2023-06" db="EMBL/GenBank/DDBJ databases">
        <authorList>
            <person name="Kurt Z."/>
        </authorList>
    </citation>
    <scope>NUCLEOTIDE SEQUENCE</scope>
</reference>
<evidence type="ECO:0000313" key="8">
    <source>
        <dbReference type="Proteomes" id="UP001642409"/>
    </source>
</evidence>
<evidence type="ECO:0000313" key="3">
    <source>
        <dbReference type="EMBL" id="CAI9951889.1"/>
    </source>
</evidence>
<evidence type="ECO:0000313" key="2">
    <source>
        <dbReference type="EMBL" id="CAI9923283.1"/>
    </source>
</evidence>
<reference evidence="5 8" key="2">
    <citation type="submission" date="2024-07" db="EMBL/GenBank/DDBJ databases">
        <authorList>
            <person name="Akdeniz Z."/>
        </authorList>
    </citation>
    <scope>NUCLEOTIDE SEQUENCE [LARGE SCALE GENOMIC DNA]</scope>
</reference>
<dbReference type="AlphaFoldDB" id="A0AA86QF52"/>
<gene>
    <name evidence="2" type="ORF">HINF_LOCUS10928</name>
    <name evidence="6" type="ORF">HINF_LOCUS30772</name>
    <name evidence="3" type="ORF">HINF_LOCUS39534</name>
    <name evidence="4" type="ORF">HINF_LOCUS44602</name>
    <name evidence="5" type="ORF">HINF_LOCUS6195</name>
    <name evidence="7" type="ORF">HINF_LOCUS66504</name>
</gene>
<keyword evidence="1" id="KW-0175">Coiled coil</keyword>
<name>A0AA86QF52_9EUKA</name>
<dbReference type="GO" id="GO:0009318">
    <property type="term" value="C:exodeoxyribonuclease VII complex"/>
    <property type="evidence" value="ECO:0007669"/>
    <property type="project" value="InterPro"/>
</dbReference>
<dbReference type="EMBL" id="CATOUU010000827">
    <property type="protein sequence ID" value="CAI9951889.1"/>
    <property type="molecule type" value="Genomic_DNA"/>
</dbReference>
<proteinExistence type="predicted"/>
<feature type="coiled-coil region" evidence="1">
    <location>
        <begin position="1"/>
        <end position="52"/>
    </location>
</feature>
<dbReference type="GO" id="GO:0006308">
    <property type="term" value="P:DNA catabolic process"/>
    <property type="evidence" value="ECO:0007669"/>
    <property type="project" value="InterPro"/>
</dbReference>